<reference evidence="1" key="1">
    <citation type="submission" date="2019-10" db="EMBL/GenBank/DDBJ databases">
        <title>Conservation and host-specific expression of non-tandemly repeated heterogenous ribosome RNA gene in arbuscular mycorrhizal fungi.</title>
        <authorList>
            <person name="Maeda T."/>
            <person name="Kobayashi Y."/>
            <person name="Nakagawa T."/>
            <person name="Ezawa T."/>
            <person name="Yamaguchi K."/>
            <person name="Bino T."/>
            <person name="Nishimoto Y."/>
            <person name="Shigenobu S."/>
            <person name="Kawaguchi M."/>
        </authorList>
    </citation>
    <scope>NUCLEOTIDE SEQUENCE</scope>
    <source>
        <strain evidence="1">HR1</strain>
    </source>
</reference>
<organism evidence="1 2">
    <name type="scientific">Rhizophagus clarus</name>
    <dbReference type="NCBI Taxonomy" id="94130"/>
    <lineage>
        <taxon>Eukaryota</taxon>
        <taxon>Fungi</taxon>
        <taxon>Fungi incertae sedis</taxon>
        <taxon>Mucoromycota</taxon>
        <taxon>Glomeromycotina</taxon>
        <taxon>Glomeromycetes</taxon>
        <taxon>Glomerales</taxon>
        <taxon>Glomeraceae</taxon>
        <taxon>Rhizophagus</taxon>
    </lineage>
</organism>
<accession>A0A8H3LNQ4</accession>
<gene>
    <name evidence="1" type="ORF">RCL2_001637000</name>
</gene>
<comment type="caution">
    <text evidence="1">The sequence shown here is derived from an EMBL/GenBank/DDBJ whole genome shotgun (WGS) entry which is preliminary data.</text>
</comment>
<evidence type="ECO:0000313" key="2">
    <source>
        <dbReference type="Proteomes" id="UP000615446"/>
    </source>
</evidence>
<proteinExistence type="predicted"/>
<dbReference type="AlphaFoldDB" id="A0A8H3LNQ4"/>
<name>A0A8H3LNQ4_9GLOM</name>
<protein>
    <submittedName>
        <fullName evidence="1">Uncharacterized protein</fullName>
    </submittedName>
</protein>
<dbReference type="EMBL" id="BLAL01000187">
    <property type="protein sequence ID" value="GES89470.1"/>
    <property type="molecule type" value="Genomic_DNA"/>
</dbReference>
<evidence type="ECO:0000313" key="1">
    <source>
        <dbReference type="EMBL" id="GES89470.1"/>
    </source>
</evidence>
<dbReference type="Proteomes" id="UP000615446">
    <property type="component" value="Unassembled WGS sequence"/>
</dbReference>
<sequence length="161" mass="19410">MRWLKSQEEKNREHHNIYELESMLKERHPAESRTHTRVAKHSSGSSISETHKEVMESLGIWIKENCSYLNEVGYREWTNCFFRKTSFFDITNSLLKCRKCRIYLCDNLGKTSEHPYFDSWKPSNDEYKCRIYKSEGKKPQKKKKTYKMKETNRVFIGVFYT</sequence>